<dbReference type="AlphaFoldDB" id="A0A158M0P9"/>
<protein>
    <submittedName>
        <fullName evidence="2">Uncharacterized protein</fullName>
    </submittedName>
</protein>
<gene>
    <name evidence="2" type="ORF">L497_2936</name>
</gene>
<sequence>MGLPRWSAQSSQSRPDAGLQHSRLPGANPVTALASFLAQIAALRQPISGSSRKWGQSPPLQEGTD</sequence>
<organism evidence="2 3">
    <name type="scientific">Bordetella holmesii CDC-H585-BH</name>
    <dbReference type="NCBI Taxonomy" id="1331206"/>
    <lineage>
        <taxon>Bacteria</taxon>
        <taxon>Pseudomonadati</taxon>
        <taxon>Pseudomonadota</taxon>
        <taxon>Betaproteobacteria</taxon>
        <taxon>Burkholderiales</taxon>
        <taxon>Alcaligenaceae</taxon>
        <taxon>Bordetella</taxon>
    </lineage>
</organism>
<dbReference type="Proteomes" id="UP000026682">
    <property type="component" value="Unassembled WGS sequence"/>
</dbReference>
<evidence type="ECO:0000256" key="1">
    <source>
        <dbReference type="SAM" id="MobiDB-lite"/>
    </source>
</evidence>
<name>A0A158M0P9_9BORD</name>
<evidence type="ECO:0000313" key="3">
    <source>
        <dbReference type="Proteomes" id="UP000026682"/>
    </source>
</evidence>
<accession>A0A158M0P9</accession>
<evidence type="ECO:0000313" key="2">
    <source>
        <dbReference type="EMBL" id="KAK87361.1"/>
    </source>
</evidence>
<reference evidence="2 3" key="1">
    <citation type="submission" date="2014-03" db="EMBL/GenBank/DDBJ databases">
        <title>Genome sequence of Bordetella holmseii.</title>
        <authorList>
            <person name="Harvill E."/>
            <person name="Goodfield L.L."/>
            <person name="Ivanov Y."/>
            <person name="Meyer J.A."/>
            <person name="Newth C."/>
            <person name="Cassiday P."/>
            <person name="Tondella M.L."/>
            <person name="Liao P."/>
            <person name="Zimmerman J."/>
            <person name="Meert K."/>
            <person name="Wessel D."/>
            <person name="Berger J."/>
            <person name="Dean J.M."/>
            <person name="Holubkov R."/>
            <person name="Burr J."/>
            <person name="Liu T."/>
            <person name="Brinkac L.M."/>
            <person name="Sanka R."/>
            <person name="Kim M."/>
            <person name="Losada L."/>
        </authorList>
    </citation>
    <scope>NUCLEOTIDE SEQUENCE [LARGE SCALE GENOMIC DNA]</scope>
    <source>
        <strain evidence="2 3">CDC-H585-BH</strain>
    </source>
</reference>
<dbReference type="PATRIC" id="fig|1331206.3.peg.3233"/>
<comment type="caution">
    <text evidence="2">The sequence shown here is derived from an EMBL/GenBank/DDBJ whole genome shotgun (WGS) entry which is preliminary data.</text>
</comment>
<dbReference type="EMBL" id="JFZZ01000136">
    <property type="protein sequence ID" value="KAK87361.1"/>
    <property type="molecule type" value="Genomic_DNA"/>
</dbReference>
<feature type="region of interest" description="Disordered" evidence="1">
    <location>
        <begin position="1"/>
        <end position="26"/>
    </location>
</feature>
<proteinExistence type="predicted"/>